<accession>A0A7S6C6T8</accession>
<geneLocation type="plasmid" evidence="1">
    <name>pSE5369-VIM</name>
</geneLocation>
<dbReference type="EMBL" id="MN894888">
    <property type="protein sequence ID" value="QLG04901.1"/>
    <property type="molecule type" value="Genomic_DNA"/>
</dbReference>
<organism evidence="1">
    <name type="scientific">Pseudomonas aeruginosa</name>
    <dbReference type="NCBI Taxonomy" id="287"/>
    <lineage>
        <taxon>Bacteria</taxon>
        <taxon>Pseudomonadati</taxon>
        <taxon>Pseudomonadota</taxon>
        <taxon>Gammaproteobacteria</taxon>
        <taxon>Pseudomonadales</taxon>
        <taxon>Pseudomonadaceae</taxon>
        <taxon>Pseudomonas</taxon>
    </lineage>
</organism>
<keyword evidence="1" id="KW-0614">Plasmid</keyword>
<name>A0A7S6C6T8_PSEAI</name>
<proteinExistence type="predicted"/>
<dbReference type="EC" id="2.1.1.72" evidence="1"/>
<dbReference type="GO" id="GO:0009007">
    <property type="term" value="F:site-specific DNA-methyltransferase (adenine-specific) activity"/>
    <property type="evidence" value="ECO:0007669"/>
    <property type="project" value="UniProtKB-EC"/>
</dbReference>
<dbReference type="GO" id="GO:0032259">
    <property type="term" value="P:methylation"/>
    <property type="evidence" value="ECO:0007669"/>
    <property type="project" value="UniProtKB-KW"/>
</dbReference>
<keyword evidence="1" id="KW-0489">Methyltransferase</keyword>
<reference evidence="1" key="1">
    <citation type="submission" date="2019-12" db="EMBL/GenBank/DDBJ databases">
        <title>Compelete sequence of pSE5369-VIM.</title>
        <authorList>
            <person name="Zhou D."/>
        </authorList>
    </citation>
    <scope>NUCLEOTIDE SEQUENCE</scope>
    <source>
        <strain evidence="1">SE5369</strain>
        <plasmid evidence="1">pSE5369-VIM</plasmid>
    </source>
</reference>
<keyword evidence="1" id="KW-0808">Transferase</keyword>
<sequence length="159" mass="17709">MVVKKSCVAACPVEWPDGRGISGRMRVEWVAGSAWNRWSDAHGMGGQMTVESAACSSKYEPRETIIEEQAKPIKPLYAPKTELERRAYEEGVTQVLTDLKGKMRARDRFTWDPPIIQCGVDIPARVQNGMLVPGHKECVQIAPGRWTEEAPTYLPVLGN</sequence>
<dbReference type="AlphaFoldDB" id="A0A7S6C6T8"/>
<evidence type="ECO:0000313" key="1">
    <source>
        <dbReference type="EMBL" id="QLG04901.1"/>
    </source>
</evidence>
<protein>
    <submittedName>
        <fullName evidence="1">Type III restriction-modification system methylation subunit</fullName>
        <ecNumber evidence="1">2.1.1.72</ecNumber>
    </submittedName>
</protein>